<protein>
    <submittedName>
        <fullName evidence="1">Uncharacterized protein</fullName>
    </submittedName>
</protein>
<accession>A0A3L6Q2C2</accession>
<dbReference type="PANTHER" id="PTHR34395">
    <property type="entry name" value="OS11G0427500 PROTEIN"/>
    <property type="match status" value="1"/>
</dbReference>
<dbReference type="AlphaFoldDB" id="A0A3L6Q2C2"/>
<dbReference type="EMBL" id="PQIB02000014">
    <property type="protein sequence ID" value="RLM70078.1"/>
    <property type="molecule type" value="Genomic_DNA"/>
</dbReference>
<comment type="caution">
    <text evidence="1">The sequence shown here is derived from an EMBL/GenBank/DDBJ whole genome shotgun (WGS) entry which is preliminary data.</text>
</comment>
<name>A0A3L6Q2C2_PANMI</name>
<organism evidence="1 2">
    <name type="scientific">Panicum miliaceum</name>
    <name type="common">Proso millet</name>
    <name type="synonym">Broomcorn millet</name>
    <dbReference type="NCBI Taxonomy" id="4540"/>
    <lineage>
        <taxon>Eukaryota</taxon>
        <taxon>Viridiplantae</taxon>
        <taxon>Streptophyta</taxon>
        <taxon>Embryophyta</taxon>
        <taxon>Tracheophyta</taxon>
        <taxon>Spermatophyta</taxon>
        <taxon>Magnoliopsida</taxon>
        <taxon>Liliopsida</taxon>
        <taxon>Poales</taxon>
        <taxon>Poaceae</taxon>
        <taxon>PACMAD clade</taxon>
        <taxon>Panicoideae</taxon>
        <taxon>Panicodae</taxon>
        <taxon>Paniceae</taxon>
        <taxon>Panicinae</taxon>
        <taxon>Panicum</taxon>
        <taxon>Panicum sect. Panicum</taxon>
    </lineage>
</organism>
<dbReference type="PANTHER" id="PTHR34395:SF15">
    <property type="entry name" value="OS09G0292400 PROTEIN"/>
    <property type="match status" value="1"/>
</dbReference>
<sequence>MSLVDCMVPKSWGSSSLESLRRAWSVNRYGSLDGTTEPSRRGRLFAFQVPSWLIVSWRSSRGDGRPDHHKDQVDATVLTLCCGKGIVTDYSSVRPREGRIHLTFPKIKKFRNNKASFPFYDALGELYDDDTQQQDDEVVLLGDQRNSREEETEDADRYIEMKSKQSENEAAQLAREKECSQAADYSIKKCVSMLSTMDVTKLEKEAPRSIVNAARKAEDKAML</sequence>
<evidence type="ECO:0000313" key="1">
    <source>
        <dbReference type="EMBL" id="RLM70078.1"/>
    </source>
</evidence>
<dbReference type="STRING" id="4540.A0A3L6Q2C2"/>
<keyword evidence="2" id="KW-1185">Reference proteome</keyword>
<reference evidence="2" key="1">
    <citation type="journal article" date="2019" name="Nat. Commun.">
        <title>The genome of broomcorn millet.</title>
        <authorList>
            <person name="Zou C."/>
            <person name="Miki D."/>
            <person name="Li D."/>
            <person name="Tang Q."/>
            <person name="Xiao L."/>
            <person name="Rajput S."/>
            <person name="Deng P."/>
            <person name="Jia W."/>
            <person name="Huang R."/>
            <person name="Zhang M."/>
            <person name="Sun Y."/>
            <person name="Hu J."/>
            <person name="Fu X."/>
            <person name="Schnable P.S."/>
            <person name="Li F."/>
            <person name="Zhang H."/>
            <person name="Feng B."/>
            <person name="Zhu X."/>
            <person name="Liu R."/>
            <person name="Schnable J.C."/>
            <person name="Zhu J.-K."/>
            <person name="Zhang H."/>
        </authorList>
    </citation>
    <scope>NUCLEOTIDE SEQUENCE [LARGE SCALE GENOMIC DNA]</scope>
</reference>
<dbReference type="Proteomes" id="UP000275267">
    <property type="component" value="Unassembled WGS sequence"/>
</dbReference>
<gene>
    <name evidence="1" type="ORF">C2845_PM17G07570</name>
</gene>
<dbReference type="OrthoDB" id="689209at2759"/>
<evidence type="ECO:0000313" key="2">
    <source>
        <dbReference type="Proteomes" id="UP000275267"/>
    </source>
</evidence>
<proteinExistence type="predicted"/>